<dbReference type="PROSITE" id="PS50067">
    <property type="entry name" value="KINESIN_MOTOR_2"/>
    <property type="match status" value="1"/>
</dbReference>
<evidence type="ECO:0000313" key="10">
    <source>
        <dbReference type="EMBL" id="CAK0881514.1"/>
    </source>
</evidence>
<evidence type="ECO:0000256" key="4">
    <source>
        <dbReference type="ARBA" id="ARBA00023054"/>
    </source>
</evidence>
<dbReference type="InterPro" id="IPR027417">
    <property type="entry name" value="P-loop_NTPase"/>
</dbReference>
<dbReference type="InterPro" id="IPR019821">
    <property type="entry name" value="Kinesin_motor_CS"/>
</dbReference>
<protein>
    <recommendedName>
        <fullName evidence="7">Kinesin-like protein</fullName>
    </recommendedName>
</protein>
<comment type="similarity">
    <text evidence="6 7">Belongs to the TRAFAC class myosin-kinesin ATPase superfamily. Kinesin family.</text>
</comment>
<evidence type="ECO:0000259" key="9">
    <source>
        <dbReference type="PROSITE" id="PS50067"/>
    </source>
</evidence>
<dbReference type="Gene3D" id="3.40.850.10">
    <property type="entry name" value="Kinesin motor domain"/>
    <property type="match status" value="1"/>
</dbReference>
<feature type="region of interest" description="Disordered" evidence="8">
    <location>
        <begin position="400"/>
        <end position="478"/>
    </location>
</feature>
<dbReference type="Proteomes" id="UP001189429">
    <property type="component" value="Unassembled WGS sequence"/>
</dbReference>
<keyword evidence="3 6" id="KW-0067">ATP-binding</keyword>
<name>A0ABN9W927_9DINO</name>
<keyword evidence="4" id="KW-0175">Coiled coil</keyword>
<evidence type="ECO:0000256" key="2">
    <source>
        <dbReference type="ARBA" id="ARBA00022741"/>
    </source>
</evidence>
<dbReference type="EMBL" id="CAUYUJ010018194">
    <property type="protein sequence ID" value="CAK0881514.1"/>
    <property type="molecule type" value="Genomic_DNA"/>
</dbReference>
<keyword evidence="11" id="KW-1185">Reference proteome</keyword>
<accession>A0ABN9W927</accession>
<feature type="compositionally biased region" description="Low complexity" evidence="8">
    <location>
        <begin position="412"/>
        <end position="425"/>
    </location>
</feature>
<evidence type="ECO:0000313" key="11">
    <source>
        <dbReference type="Proteomes" id="UP001189429"/>
    </source>
</evidence>
<evidence type="ECO:0000256" key="8">
    <source>
        <dbReference type="SAM" id="MobiDB-lite"/>
    </source>
</evidence>
<dbReference type="SMART" id="SM00129">
    <property type="entry name" value="KISc"/>
    <property type="match status" value="1"/>
</dbReference>
<dbReference type="PANTHER" id="PTHR47968:SF13">
    <property type="entry name" value="KINESIN-LIKE PROTEIN KIF19 ISOFORM X1"/>
    <property type="match status" value="1"/>
</dbReference>
<evidence type="ECO:0000256" key="3">
    <source>
        <dbReference type="ARBA" id="ARBA00022840"/>
    </source>
</evidence>
<dbReference type="CDD" id="cd00106">
    <property type="entry name" value="KISc"/>
    <property type="match status" value="1"/>
</dbReference>
<dbReference type="InterPro" id="IPR036961">
    <property type="entry name" value="Kinesin_motor_dom_sf"/>
</dbReference>
<dbReference type="PRINTS" id="PR00380">
    <property type="entry name" value="KINESINHEAVY"/>
</dbReference>
<dbReference type="PROSITE" id="PS00411">
    <property type="entry name" value="KINESIN_MOTOR_1"/>
    <property type="match status" value="1"/>
</dbReference>
<feature type="binding site" evidence="6">
    <location>
        <begin position="102"/>
        <end position="109"/>
    </location>
    <ligand>
        <name>ATP</name>
        <dbReference type="ChEBI" id="CHEBI:30616"/>
    </ligand>
</feature>
<proteinExistence type="inferred from homology"/>
<evidence type="ECO:0000256" key="7">
    <source>
        <dbReference type="RuleBase" id="RU000394"/>
    </source>
</evidence>
<dbReference type="InterPro" id="IPR001752">
    <property type="entry name" value="Kinesin_motor_dom"/>
</dbReference>
<dbReference type="InterPro" id="IPR027640">
    <property type="entry name" value="Kinesin-like_fam"/>
</dbReference>
<evidence type="ECO:0000256" key="1">
    <source>
        <dbReference type="ARBA" id="ARBA00022701"/>
    </source>
</evidence>
<reference evidence="10" key="1">
    <citation type="submission" date="2023-10" db="EMBL/GenBank/DDBJ databases">
        <authorList>
            <person name="Chen Y."/>
            <person name="Shah S."/>
            <person name="Dougan E. K."/>
            <person name="Thang M."/>
            <person name="Chan C."/>
        </authorList>
    </citation>
    <scope>NUCLEOTIDE SEQUENCE [LARGE SCALE GENOMIC DNA]</scope>
</reference>
<keyword evidence="5 6" id="KW-0505">Motor protein</keyword>
<evidence type="ECO:0000256" key="6">
    <source>
        <dbReference type="PROSITE-ProRule" id="PRU00283"/>
    </source>
</evidence>
<keyword evidence="2 6" id="KW-0547">Nucleotide-binding</keyword>
<dbReference type="PANTHER" id="PTHR47968">
    <property type="entry name" value="CENTROMERE PROTEIN E"/>
    <property type="match status" value="1"/>
</dbReference>
<feature type="non-terminal residue" evidence="10">
    <location>
        <position position="478"/>
    </location>
</feature>
<feature type="domain" description="Kinesin motor" evidence="9">
    <location>
        <begin position="12"/>
        <end position="389"/>
    </location>
</feature>
<gene>
    <name evidence="10" type="ORF">PCOR1329_LOCUS64329</name>
</gene>
<dbReference type="Pfam" id="PF00225">
    <property type="entry name" value="Kinesin"/>
    <property type="match status" value="1"/>
</dbReference>
<organism evidence="10 11">
    <name type="scientific">Prorocentrum cordatum</name>
    <dbReference type="NCBI Taxonomy" id="2364126"/>
    <lineage>
        <taxon>Eukaryota</taxon>
        <taxon>Sar</taxon>
        <taxon>Alveolata</taxon>
        <taxon>Dinophyceae</taxon>
        <taxon>Prorocentrales</taxon>
        <taxon>Prorocentraceae</taxon>
        <taxon>Prorocentrum</taxon>
    </lineage>
</organism>
<evidence type="ECO:0000256" key="5">
    <source>
        <dbReference type="ARBA" id="ARBA00023175"/>
    </source>
</evidence>
<comment type="caution">
    <text evidence="10">The sequence shown here is derived from an EMBL/GenBank/DDBJ whole genome shotgun (WGS) entry which is preliminary data.</text>
</comment>
<keyword evidence="1 7" id="KW-0493">Microtubule</keyword>
<sequence length="478" mass="51078">MAAAEPAPAEAHIRVAVRVRPVPPEDDSIIEVAGSVAIAVRREAATGGNEFLSSQQGRTEERTFDRVFGTESTQEEVYSWSCSPLVCSAVQEGRSATVFVYGATGAGKTHTMFGERDEARQGLIYRAVREVFSVVAQRRASGKDRWPLEVKAATRATRAADLNGGGPDKTEEVAFLDIYNESVRDLLAADGGTCKVLEDARGGFVKVQGLREVPVESAEDALRHLRAGLQNRKVEATAANARSSRSHAVFSLTLEHVATTRGHGDPIFQRQGKEVRTLHSRICLIDLAGSERATQTQNTGQALKDGAKINQSLLALANCIDALTNHGTEKGGGSARKKPPYRDSKLTLLLKGSLTSDCLVSMIANVHPGRDHFEDSNNTLEYAKRASLVKAPVLVRPTRAASLPGFCPPSESPRSARRSSVGGSSFCSEPSPDGQTPLATVRPEDFSASCKPQLWKGASSKEAAAPPRDRGALAGGSR</sequence>
<dbReference type="SUPFAM" id="SSF52540">
    <property type="entry name" value="P-loop containing nucleoside triphosphate hydrolases"/>
    <property type="match status" value="1"/>
</dbReference>